<gene>
    <name evidence="1" type="ORF">EVAR_57967_1</name>
</gene>
<name>A0A4C1XXY2_EUMVA</name>
<dbReference type="Proteomes" id="UP000299102">
    <property type="component" value="Unassembled WGS sequence"/>
</dbReference>
<dbReference type="AlphaFoldDB" id="A0A4C1XXY2"/>
<evidence type="ECO:0000313" key="1">
    <source>
        <dbReference type="EMBL" id="GBP67993.1"/>
    </source>
</evidence>
<accession>A0A4C1XXY2</accession>
<comment type="caution">
    <text evidence="1">The sequence shown here is derived from an EMBL/GenBank/DDBJ whole genome shotgun (WGS) entry which is preliminary data.</text>
</comment>
<protein>
    <submittedName>
        <fullName evidence="1">Uncharacterized protein</fullName>
    </submittedName>
</protein>
<keyword evidence="2" id="KW-1185">Reference proteome</keyword>
<evidence type="ECO:0000313" key="2">
    <source>
        <dbReference type="Proteomes" id="UP000299102"/>
    </source>
</evidence>
<organism evidence="1 2">
    <name type="scientific">Eumeta variegata</name>
    <name type="common">Bagworm moth</name>
    <name type="synonym">Eumeta japonica</name>
    <dbReference type="NCBI Taxonomy" id="151549"/>
    <lineage>
        <taxon>Eukaryota</taxon>
        <taxon>Metazoa</taxon>
        <taxon>Ecdysozoa</taxon>
        <taxon>Arthropoda</taxon>
        <taxon>Hexapoda</taxon>
        <taxon>Insecta</taxon>
        <taxon>Pterygota</taxon>
        <taxon>Neoptera</taxon>
        <taxon>Endopterygota</taxon>
        <taxon>Lepidoptera</taxon>
        <taxon>Glossata</taxon>
        <taxon>Ditrysia</taxon>
        <taxon>Tineoidea</taxon>
        <taxon>Psychidae</taxon>
        <taxon>Oiketicinae</taxon>
        <taxon>Eumeta</taxon>
    </lineage>
</organism>
<proteinExistence type="predicted"/>
<reference evidence="1 2" key="1">
    <citation type="journal article" date="2019" name="Commun. Biol.">
        <title>The bagworm genome reveals a unique fibroin gene that provides high tensile strength.</title>
        <authorList>
            <person name="Kono N."/>
            <person name="Nakamura H."/>
            <person name="Ohtoshi R."/>
            <person name="Tomita M."/>
            <person name="Numata K."/>
            <person name="Arakawa K."/>
        </authorList>
    </citation>
    <scope>NUCLEOTIDE SEQUENCE [LARGE SCALE GENOMIC DNA]</scope>
</reference>
<dbReference type="EMBL" id="BGZK01000998">
    <property type="protein sequence ID" value="GBP67993.1"/>
    <property type="molecule type" value="Genomic_DNA"/>
</dbReference>
<sequence>MNAIVTLLGLHEFMGGDDYLLSGGPHISLPLVKDLRYEYNSIVKIIKAKIKIAHRLLVQCPSSQSFVFPSSAPAQLCGLHSRRLQRSYNIPKLFKYSENLDNGEDQDDGREREGEVIVTHGHLSGYRSHRNSHSLDEVQQRKLPLRIHVLRGCIADSAVGELVDPEDDSAAGPARRVDVAVYVYFGAFLFELRTN</sequence>